<evidence type="ECO:0000256" key="2">
    <source>
        <dbReference type="ARBA" id="ARBA00007362"/>
    </source>
</evidence>
<dbReference type="AlphaFoldDB" id="D5BU46"/>
<dbReference type="GO" id="GO:0016020">
    <property type="term" value="C:membrane"/>
    <property type="evidence" value="ECO:0007669"/>
    <property type="project" value="UniProtKB-SubCell"/>
</dbReference>
<keyword evidence="5 6" id="KW-0472">Membrane</keyword>
<comment type="subcellular location">
    <subcellularLocation>
        <location evidence="1">Membrane</location>
        <topology evidence="1">Multi-pass membrane protein</topology>
    </subcellularLocation>
</comment>
<proteinExistence type="inferred from homology"/>
<dbReference type="RefSeq" id="WP_013046420.1">
    <property type="nucleotide sequence ID" value="NC_014010.1"/>
</dbReference>
<feature type="transmembrane region" description="Helical" evidence="6">
    <location>
        <begin position="179"/>
        <end position="203"/>
    </location>
</feature>
<dbReference type="STRING" id="488538.SAR116_1550"/>
<dbReference type="EMBL" id="CP001751">
    <property type="protein sequence ID" value="ADE39793.1"/>
    <property type="molecule type" value="Genomic_DNA"/>
</dbReference>
<feature type="transmembrane region" description="Helical" evidence="6">
    <location>
        <begin position="97"/>
        <end position="116"/>
    </location>
</feature>
<evidence type="ECO:0000259" key="7">
    <source>
        <dbReference type="Pfam" id="PF00892"/>
    </source>
</evidence>
<dbReference type="HOGENOM" id="CLU_033863_5_2_5"/>
<accession>D5BU46</accession>
<evidence type="ECO:0000256" key="1">
    <source>
        <dbReference type="ARBA" id="ARBA00004141"/>
    </source>
</evidence>
<feature type="transmembrane region" description="Helical" evidence="6">
    <location>
        <begin position="152"/>
        <end position="172"/>
    </location>
</feature>
<feature type="domain" description="EamA" evidence="7">
    <location>
        <begin position="8"/>
        <end position="141"/>
    </location>
</feature>
<evidence type="ECO:0000256" key="6">
    <source>
        <dbReference type="SAM" id="Phobius"/>
    </source>
</evidence>
<keyword evidence="9" id="KW-1185">Reference proteome</keyword>
<dbReference type="InterPro" id="IPR050638">
    <property type="entry name" value="AA-Vitamin_Transporters"/>
</dbReference>
<evidence type="ECO:0000256" key="4">
    <source>
        <dbReference type="ARBA" id="ARBA00022989"/>
    </source>
</evidence>
<keyword evidence="4 6" id="KW-1133">Transmembrane helix</keyword>
<dbReference type="PANTHER" id="PTHR32322">
    <property type="entry name" value="INNER MEMBRANE TRANSPORTER"/>
    <property type="match status" value="1"/>
</dbReference>
<dbReference type="KEGG" id="apb:SAR116_1550"/>
<reference evidence="8 9" key="1">
    <citation type="journal article" date="2010" name="J. Bacteriol.">
        <title>Complete genome sequence of "Candidatus Puniceispirillum marinum" IMCC1322, a representative of the SAR116 clade in the Alphaproteobacteria.</title>
        <authorList>
            <person name="Oh H.M."/>
            <person name="Kwon K.K."/>
            <person name="Kang I."/>
            <person name="Kang S.G."/>
            <person name="Lee J.H."/>
            <person name="Kim S.J."/>
            <person name="Cho J.C."/>
        </authorList>
    </citation>
    <scope>NUCLEOTIDE SEQUENCE [LARGE SCALE GENOMIC DNA]</scope>
    <source>
        <strain evidence="8 9">IMCC1322</strain>
    </source>
</reference>
<organism evidence="8 9">
    <name type="scientific">Puniceispirillum marinum (strain IMCC1322)</name>
    <dbReference type="NCBI Taxonomy" id="488538"/>
    <lineage>
        <taxon>Bacteria</taxon>
        <taxon>Pseudomonadati</taxon>
        <taxon>Pseudomonadota</taxon>
        <taxon>Alphaproteobacteria</taxon>
        <taxon>Candidatus Puniceispirillales</taxon>
        <taxon>Candidatus Puniceispirillaceae</taxon>
        <taxon>Candidatus Puniceispirillum</taxon>
    </lineage>
</organism>
<gene>
    <name evidence="8" type="ordered locus">SAR116_1550</name>
</gene>
<dbReference type="InterPro" id="IPR037185">
    <property type="entry name" value="EmrE-like"/>
</dbReference>
<dbReference type="PANTHER" id="PTHR32322:SF2">
    <property type="entry name" value="EAMA DOMAIN-CONTAINING PROTEIN"/>
    <property type="match status" value="1"/>
</dbReference>
<dbReference type="Proteomes" id="UP000007460">
    <property type="component" value="Chromosome"/>
</dbReference>
<sequence length="294" mass="31912">MSEQKRNVALLILLALVWSSSFSAIKLAVVETGPLTLVGLRTLIGFFVVLLFIQFQADFVWRPYLRHLPYLFVMSVVGMSLPFYLISDAELVLDSSLTGLLMSVGPLLTIIGAHFFAEDERMTVSKIIGVLIGLSGVMILFGHAAMNAGGAHIIPQILVCCATGCYVSAALMARRLPQVPALFIALVIMGFVTIQILPLAFMFEQPLAWQGWSSNAWLAIIWLGALPTGFAFFLRYHLIKRAGAGFTSFIGYLIPVFSVFLGALLLGESLGLDKFIALGLILTGLAVAQRTAQT</sequence>
<dbReference type="OrthoDB" id="9810556at2"/>
<name>D5BU46_PUNMI</name>
<dbReference type="SUPFAM" id="SSF103481">
    <property type="entry name" value="Multidrug resistance efflux transporter EmrE"/>
    <property type="match status" value="2"/>
</dbReference>
<feature type="domain" description="EamA" evidence="7">
    <location>
        <begin position="157"/>
        <end position="287"/>
    </location>
</feature>
<comment type="similarity">
    <text evidence="2">Belongs to the EamA transporter family.</text>
</comment>
<feature type="transmembrane region" description="Helical" evidence="6">
    <location>
        <begin position="128"/>
        <end position="146"/>
    </location>
</feature>
<evidence type="ECO:0000256" key="5">
    <source>
        <dbReference type="ARBA" id="ARBA00023136"/>
    </source>
</evidence>
<dbReference type="InterPro" id="IPR000620">
    <property type="entry name" value="EamA_dom"/>
</dbReference>
<feature type="transmembrane region" description="Helical" evidence="6">
    <location>
        <begin position="67"/>
        <end position="85"/>
    </location>
</feature>
<feature type="transmembrane region" description="Helical" evidence="6">
    <location>
        <begin position="33"/>
        <end position="55"/>
    </location>
</feature>
<evidence type="ECO:0000313" key="8">
    <source>
        <dbReference type="EMBL" id="ADE39793.1"/>
    </source>
</evidence>
<evidence type="ECO:0000313" key="9">
    <source>
        <dbReference type="Proteomes" id="UP000007460"/>
    </source>
</evidence>
<feature type="transmembrane region" description="Helical" evidence="6">
    <location>
        <begin position="246"/>
        <end position="266"/>
    </location>
</feature>
<protein>
    <recommendedName>
        <fullName evidence="7">EamA domain-containing protein</fullName>
    </recommendedName>
</protein>
<keyword evidence="3 6" id="KW-0812">Transmembrane</keyword>
<dbReference type="Pfam" id="PF00892">
    <property type="entry name" value="EamA"/>
    <property type="match status" value="2"/>
</dbReference>
<dbReference type="eggNOG" id="COG0697">
    <property type="taxonomic scope" value="Bacteria"/>
</dbReference>
<feature type="transmembrane region" description="Helical" evidence="6">
    <location>
        <begin position="215"/>
        <end position="234"/>
    </location>
</feature>
<evidence type="ECO:0000256" key="3">
    <source>
        <dbReference type="ARBA" id="ARBA00022692"/>
    </source>
</evidence>